<evidence type="ECO:0000259" key="13">
    <source>
        <dbReference type="Pfam" id="PF18317"/>
    </source>
</evidence>
<feature type="binding site" evidence="10">
    <location>
        <begin position="128"/>
        <end position="132"/>
    </location>
    <ligand>
        <name>NADP(+)</name>
        <dbReference type="ChEBI" id="CHEBI:58349"/>
    </ligand>
</feature>
<feature type="binding site" evidence="10">
    <location>
        <position position="88"/>
    </location>
    <ligand>
        <name>shikimate</name>
        <dbReference type="ChEBI" id="CHEBI:36208"/>
    </ligand>
</feature>
<evidence type="ECO:0000313" key="15">
    <source>
        <dbReference type="Proteomes" id="UP000219356"/>
    </source>
</evidence>
<keyword evidence="3 10" id="KW-0521">NADP</keyword>
<dbReference type="PANTHER" id="PTHR21089:SF1">
    <property type="entry name" value="BIFUNCTIONAL 3-DEHYDROQUINATE DEHYDRATASE_SHIKIMATE DEHYDROGENASE, CHLOROPLASTIC"/>
    <property type="match status" value="1"/>
</dbReference>
<accession>A0A285NNM7</accession>
<feature type="binding site" evidence="10">
    <location>
        <begin position="16"/>
        <end position="18"/>
    </location>
    <ligand>
        <name>shikimate</name>
        <dbReference type="ChEBI" id="CHEBI:36208"/>
    </ligand>
</feature>
<comment type="catalytic activity">
    <reaction evidence="8">
        <text>shikimate + NAD(+) = 3-dehydroshikimate + NADH + H(+)</text>
        <dbReference type="Rhea" id="RHEA:17741"/>
        <dbReference type="ChEBI" id="CHEBI:15378"/>
        <dbReference type="ChEBI" id="CHEBI:16630"/>
        <dbReference type="ChEBI" id="CHEBI:36208"/>
        <dbReference type="ChEBI" id="CHEBI:57540"/>
        <dbReference type="ChEBI" id="CHEBI:57945"/>
    </reaction>
</comment>
<dbReference type="GO" id="GO:0009073">
    <property type="term" value="P:aromatic amino acid family biosynthetic process"/>
    <property type="evidence" value="ECO:0007669"/>
    <property type="project" value="UniProtKB-KW"/>
</dbReference>
<comment type="catalytic activity">
    <reaction evidence="6 10">
        <text>shikimate + NADP(+) = 3-dehydroshikimate + NADPH + H(+)</text>
        <dbReference type="Rhea" id="RHEA:17737"/>
        <dbReference type="ChEBI" id="CHEBI:15378"/>
        <dbReference type="ChEBI" id="CHEBI:16630"/>
        <dbReference type="ChEBI" id="CHEBI:36208"/>
        <dbReference type="ChEBI" id="CHEBI:57783"/>
        <dbReference type="ChEBI" id="CHEBI:58349"/>
        <dbReference type="EC" id="1.1.1.25"/>
    </reaction>
</comment>
<dbReference type="Pfam" id="PF01488">
    <property type="entry name" value="Shikimate_DH"/>
    <property type="match status" value="1"/>
</dbReference>
<dbReference type="FunFam" id="3.40.50.720:FF:000086">
    <property type="entry name" value="Quinate/shikimate dehydrogenase"/>
    <property type="match status" value="1"/>
</dbReference>
<dbReference type="Pfam" id="PF08501">
    <property type="entry name" value="Shikimate_dh_N"/>
    <property type="match status" value="1"/>
</dbReference>
<dbReference type="InterPro" id="IPR041121">
    <property type="entry name" value="SDH_C"/>
</dbReference>
<evidence type="ECO:0000259" key="12">
    <source>
        <dbReference type="Pfam" id="PF08501"/>
    </source>
</evidence>
<dbReference type="GO" id="GO:0052734">
    <property type="term" value="F:shikimate 3-dehydrogenase (NAD+) activity"/>
    <property type="evidence" value="ECO:0007669"/>
    <property type="project" value="RHEA"/>
</dbReference>
<evidence type="ECO:0000256" key="8">
    <source>
        <dbReference type="ARBA" id="ARBA00052329"/>
    </source>
</evidence>
<feature type="domain" description="Shikimate dehydrogenase substrate binding N-terminal" evidence="12">
    <location>
        <begin position="8"/>
        <end position="89"/>
    </location>
</feature>
<dbReference type="GO" id="GO:0050661">
    <property type="term" value="F:NADP binding"/>
    <property type="evidence" value="ECO:0007669"/>
    <property type="project" value="InterPro"/>
</dbReference>
<evidence type="ECO:0000256" key="3">
    <source>
        <dbReference type="ARBA" id="ARBA00022857"/>
    </source>
</evidence>
<keyword evidence="2 10" id="KW-0028">Amino-acid biosynthesis</keyword>
<name>A0A285NNM7_9BACI</name>
<keyword evidence="15" id="KW-1185">Reference proteome</keyword>
<evidence type="ECO:0000256" key="10">
    <source>
        <dbReference type="HAMAP-Rule" id="MF_00222"/>
    </source>
</evidence>
<feature type="binding site" evidence="10">
    <location>
        <position position="63"/>
    </location>
    <ligand>
        <name>shikimate</name>
        <dbReference type="ChEBI" id="CHEBI:36208"/>
    </ligand>
</feature>
<dbReference type="InterPro" id="IPR013708">
    <property type="entry name" value="Shikimate_DH-bd_N"/>
</dbReference>
<dbReference type="PANTHER" id="PTHR21089">
    <property type="entry name" value="SHIKIMATE DEHYDROGENASE"/>
    <property type="match status" value="1"/>
</dbReference>
<dbReference type="OrthoDB" id="9792692at2"/>
<dbReference type="GO" id="GO:0008652">
    <property type="term" value="P:amino acid biosynthetic process"/>
    <property type="evidence" value="ECO:0007669"/>
    <property type="project" value="UniProtKB-KW"/>
</dbReference>
<dbReference type="RefSeq" id="WP_097041560.1">
    <property type="nucleotide sequence ID" value="NZ_OBEK01000002.1"/>
</dbReference>
<evidence type="ECO:0000256" key="6">
    <source>
        <dbReference type="ARBA" id="ARBA00049442"/>
    </source>
</evidence>
<dbReference type="EMBL" id="OBEK01000002">
    <property type="protein sequence ID" value="SNZ11112.1"/>
    <property type="molecule type" value="Genomic_DNA"/>
</dbReference>
<dbReference type="CDD" id="cd01065">
    <property type="entry name" value="NAD_bind_Shikimate_DH"/>
    <property type="match status" value="1"/>
</dbReference>
<feature type="binding site" evidence="10">
    <location>
        <begin position="152"/>
        <end position="157"/>
    </location>
    <ligand>
        <name>NADP(+)</name>
        <dbReference type="ChEBI" id="CHEBI:58349"/>
    </ligand>
</feature>
<dbReference type="UniPathway" id="UPA00053">
    <property type="reaction ID" value="UER00087"/>
</dbReference>
<evidence type="ECO:0000256" key="2">
    <source>
        <dbReference type="ARBA" id="ARBA00022605"/>
    </source>
</evidence>
<comment type="function">
    <text evidence="10">Involved in the biosynthesis of the chorismate, which leads to the biosynthesis of aromatic amino acids. Catalyzes the reversible NADPH linked reduction of 3-dehydroshikimate (DHSA) to yield shikimate (SA).</text>
</comment>
<dbReference type="SUPFAM" id="SSF53223">
    <property type="entry name" value="Aminoacid dehydrogenase-like, N-terminal domain"/>
    <property type="match status" value="1"/>
</dbReference>
<dbReference type="AlphaFoldDB" id="A0A285NNM7"/>
<dbReference type="InterPro" id="IPR006151">
    <property type="entry name" value="Shikm_DH/Glu-tRNA_Rdtase"/>
</dbReference>
<dbReference type="GO" id="GO:0030266">
    <property type="term" value="F:quinate 3-dehydrogenase (NAD+) activity"/>
    <property type="evidence" value="ECO:0007669"/>
    <property type="project" value="UniProtKB-EC"/>
</dbReference>
<dbReference type="InterPro" id="IPR022893">
    <property type="entry name" value="Shikimate_DH_fam"/>
</dbReference>
<dbReference type="Gene3D" id="3.40.50.720">
    <property type="entry name" value="NAD(P)-binding Rossmann-like Domain"/>
    <property type="match status" value="1"/>
</dbReference>
<dbReference type="Pfam" id="PF18317">
    <property type="entry name" value="SDH_C"/>
    <property type="match status" value="1"/>
</dbReference>
<evidence type="ECO:0000256" key="1">
    <source>
        <dbReference type="ARBA" id="ARBA00004871"/>
    </source>
</evidence>
<feature type="binding site" evidence="10">
    <location>
        <position position="250"/>
    </location>
    <ligand>
        <name>shikimate</name>
        <dbReference type="ChEBI" id="CHEBI:36208"/>
    </ligand>
</feature>
<evidence type="ECO:0000313" key="14">
    <source>
        <dbReference type="EMBL" id="SNZ11112.1"/>
    </source>
</evidence>
<comment type="subunit">
    <text evidence="10">Homodimer.</text>
</comment>
<evidence type="ECO:0000256" key="5">
    <source>
        <dbReference type="ARBA" id="ARBA00023141"/>
    </source>
</evidence>
<dbReference type="SUPFAM" id="SSF51735">
    <property type="entry name" value="NAD(P)-binding Rossmann-fold domains"/>
    <property type="match status" value="1"/>
</dbReference>
<protein>
    <recommendedName>
        <fullName evidence="10">Shikimate dehydrogenase (NADP(+))</fullName>
        <shortName evidence="10">SDH</shortName>
        <ecNumber evidence="10">1.1.1.25</ecNumber>
    </recommendedName>
</protein>
<comment type="caution">
    <text evidence="10">Lacks conserved residue(s) required for the propagation of feature annotation.</text>
</comment>
<dbReference type="HAMAP" id="MF_00222">
    <property type="entry name" value="Shikimate_DH_AroE"/>
    <property type="match status" value="1"/>
</dbReference>
<dbReference type="GO" id="GO:0005829">
    <property type="term" value="C:cytosol"/>
    <property type="evidence" value="ECO:0007669"/>
    <property type="project" value="TreeGrafter"/>
</dbReference>
<dbReference type="GO" id="GO:0019632">
    <property type="term" value="P:shikimate metabolic process"/>
    <property type="evidence" value="ECO:0007669"/>
    <property type="project" value="InterPro"/>
</dbReference>
<keyword evidence="5 10" id="KW-0057">Aromatic amino acid biosynthesis</keyword>
<comment type="catalytic activity">
    <reaction evidence="7">
        <text>L-quinate + NAD(+) = 3-dehydroquinate + NADH + H(+)</text>
        <dbReference type="Rhea" id="RHEA:22364"/>
        <dbReference type="ChEBI" id="CHEBI:15378"/>
        <dbReference type="ChEBI" id="CHEBI:29751"/>
        <dbReference type="ChEBI" id="CHEBI:32364"/>
        <dbReference type="ChEBI" id="CHEBI:57540"/>
        <dbReference type="ChEBI" id="CHEBI:57945"/>
        <dbReference type="EC" id="1.1.1.24"/>
    </reaction>
</comment>
<dbReference type="NCBIfam" id="TIGR00507">
    <property type="entry name" value="aroE"/>
    <property type="match status" value="1"/>
</dbReference>
<organism evidence="14 15">
    <name type="scientific">Terribacillus aidingensis</name>
    <dbReference type="NCBI Taxonomy" id="586416"/>
    <lineage>
        <taxon>Bacteria</taxon>
        <taxon>Bacillati</taxon>
        <taxon>Bacillota</taxon>
        <taxon>Bacilli</taxon>
        <taxon>Bacillales</taxon>
        <taxon>Bacillaceae</taxon>
        <taxon>Terribacillus</taxon>
    </lineage>
</organism>
<dbReference type="GO" id="GO:0004764">
    <property type="term" value="F:shikimate 3-dehydrogenase (NADP+) activity"/>
    <property type="evidence" value="ECO:0007669"/>
    <property type="project" value="UniProtKB-UniRule"/>
</dbReference>
<sequence length="279" mass="31163">MKTLKLGLIGHPVKHSLSPWIHHQFMKQAGIEGEYHLYSIEPEVFEDKISKLLESGINGFNITVPYKQRIIPFLDELDPDAEKIGAVNTAVYKDGKWIGYNTDGAGYVRALKQVLPADSSTQRVLMLGAGGAARGIYRALVTEGFSYVDIANRTREKAEQLLQLQEPETVTEILTFAEAEEQIKKYDIIIHTTSVGMSPADNEQIVSLSGLKPNAVVSDIVYKPIETKLLRSAKEQEATIHHGHSMLLYQAQYAFEIWSGKQIIIGDLLDRLEQKVTEA</sequence>
<evidence type="ECO:0000256" key="9">
    <source>
        <dbReference type="ARBA" id="ARBA00060613"/>
    </source>
</evidence>
<feature type="binding site" evidence="10">
    <location>
        <position position="243"/>
    </location>
    <ligand>
        <name>NADP(+)</name>
        <dbReference type="ChEBI" id="CHEBI:58349"/>
    </ligand>
</feature>
<gene>
    <name evidence="10" type="primary">aroE</name>
    <name evidence="14" type="ORF">SAMN05421503_1953</name>
</gene>
<dbReference type="STRING" id="586416.GZ22_09580"/>
<comment type="pathway">
    <text evidence="9">Aromatic compound metabolism; 3,4-dihydroxybenzoate biosynthesis; 3-dehydroquinate from D-quinate (NAD(+) route).</text>
</comment>
<feature type="binding site" evidence="10">
    <location>
        <position position="220"/>
    </location>
    <ligand>
        <name>NADP(+)</name>
        <dbReference type="ChEBI" id="CHEBI:58349"/>
    </ligand>
</feature>
<keyword evidence="4 10" id="KW-0560">Oxidoreductase</keyword>
<feature type="binding site" evidence="10">
    <location>
        <position position="103"/>
    </location>
    <ligand>
        <name>shikimate</name>
        <dbReference type="ChEBI" id="CHEBI:36208"/>
    </ligand>
</feature>
<dbReference type="Proteomes" id="UP000219356">
    <property type="component" value="Unassembled WGS sequence"/>
</dbReference>
<feature type="binding site" evidence="10">
    <location>
        <position position="222"/>
    </location>
    <ligand>
        <name>shikimate</name>
        <dbReference type="ChEBI" id="CHEBI:36208"/>
    </ligand>
</feature>
<evidence type="ECO:0000256" key="7">
    <source>
        <dbReference type="ARBA" id="ARBA00051639"/>
    </source>
</evidence>
<feature type="active site" description="Proton acceptor" evidence="10">
    <location>
        <position position="67"/>
    </location>
</feature>
<dbReference type="GO" id="GO:0009423">
    <property type="term" value="P:chorismate biosynthetic process"/>
    <property type="evidence" value="ECO:0007669"/>
    <property type="project" value="UniProtKB-UniRule"/>
</dbReference>
<dbReference type="InterPro" id="IPR046346">
    <property type="entry name" value="Aminoacid_DH-like_N_sf"/>
</dbReference>
<dbReference type="EC" id="1.1.1.25" evidence="10"/>
<evidence type="ECO:0000256" key="4">
    <source>
        <dbReference type="ARBA" id="ARBA00023002"/>
    </source>
</evidence>
<comment type="pathway">
    <text evidence="1 10">Metabolic intermediate biosynthesis; chorismate biosynthesis; chorismate from D-erythrose 4-phosphate and phosphoenolpyruvate: step 4/7.</text>
</comment>
<dbReference type="InterPro" id="IPR011342">
    <property type="entry name" value="Shikimate_DH"/>
</dbReference>
<dbReference type="InterPro" id="IPR036291">
    <property type="entry name" value="NAD(P)-bd_dom_sf"/>
</dbReference>
<proteinExistence type="inferred from homology"/>
<comment type="similarity">
    <text evidence="10">Belongs to the shikimate dehydrogenase family.</text>
</comment>
<evidence type="ECO:0000259" key="11">
    <source>
        <dbReference type="Pfam" id="PF01488"/>
    </source>
</evidence>
<reference evidence="15" key="1">
    <citation type="submission" date="2017-09" db="EMBL/GenBank/DDBJ databases">
        <authorList>
            <person name="Varghese N."/>
            <person name="Submissions S."/>
        </authorList>
    </citation>
    <scope>NUCLEOTIDE SEQUENCE [LARGE SCALE GENOMIC DNA]</scope>
    <source>
        <strain evidence="15">CGMCC 1.8913</strain>
    </source>
</reference>
<feature type="domain" description="Quinate/shikimate 5-dehydrogenase/glutamyl-tRNA reductase" evidence="11">
    <location>
        <begin position="116"/>
        <end position="205"/>
    </location>
</feature>
<feature type="domain" description="SDH C-terminal" evidence="13">
    <location>
        <begin position="243"/>
        <end position="262"/>
    </location>
</feature>
<dbReference type="Gene3D" id="3.40.50.10860">
    <property type="entry name" value="Leucine Dehydrogenase, chain A, domain 1"/>
    <property type="match status" value="1"/>
</dbReference>